<comment type="caution">
    <text evidence="3">The sequence shown here is derived from an EMBL/GenBank/DDBJ whole genome shotgun (WGS) entry which is preliminary data.</text>
</comment>
<organism evidence="3 4">
    <name type="scientific">Pseudolycoriella hygida</name>
    <dbReference type="NCBI Taxonomy" id="35572"/>
    <lineage>
        <taxon>Eukaryota</taxon>
        <taxon>Metazoa</taxon>
        <taxon>Ecdysozoa</taxon>
        <taxon>Arthropoda</taxon>
        <taxon>Hexapoda</taxon>
        <taxon>Insecta</taxon>
        <taxon>Pterygota</taxon>
        <taxon>Neoptera</taxon>
        <taxon>Endopterygota</taxon>
        <taxon>Diptera</taxon>
        <taxon>Nematocera</taxon>
        <taxon>Sciaroidea</taxon>
        <taxon>Sciaridae</taxon>
        <taxon>Pseudolycoriella</taxon>
    </lineage>
</organism>
<proteinExistence type="predicted"/>
<gene>
    <name evidence="3" type="ORF">Bhyg_02357</name>
</gene>
<evidence type="ECO:0000256" key="2">
    <source>
        <dbReference type="SAM" id="SignalP"/>
    </source>
</evidence>
<sequence length="390" mass="43992">MDLSKSFLSYISILLLILTVDRVFANINSADQDSPMETQNAQCTIKAGNIEASAQASVSKKLEGICGTNQMKTSFEIIEARLMYEINQLKAMIYILLPNTAANYNAFTYASPYNQPVRHPSVYPINANSYEHTVKQTSNGSQNYTQSTNIPQIQHPTSTEHPIIFKTTTKSAMEPLSTASTRVPTTTTESIRQNASQMTEIKAPAVAEKILEFKPVQTKSLNRNRSKHHKPGPRDFEVHKFNNTLLSGGEIRIFTYYWRFENFTSKLKSNASYIYSPIFSISGLNLRVKATLNHLNRDYLYLQLESVPHAVNEDVSSNIILETGDMFKEIETRKFFRHKIVIMDQGTPTSDLISQEFLNTKSGFPVPNSAVKSPPYAKNDNILIKIVIFL</sequence>
<name>A0A9Q0S6F4_9DIPT</name>
<dbReference type="SUPFAM" id="SSF49599">
    <property type="entry name" value="TRAF domain-like"/>
    <property type="match status" value="1"/>
</dbReference>
<evidence type="ECO:0000256" key="1">
    <source>
        <dbReference type="SAM" id="MobiDB-lite"/>
    </source>
</evidence>
<keyword evidence="2" id="KW-0732">Signal</keyword>
<dbReference type="Gene3D" id="2.60.210.10">
    <property type="entry name" value="Apoptosis, Tumor Necrosis Factor Receptor Associated Protein 2, Chain A"/>
    <property type="match status" value="1"/>
</dbReference>
<feature type="signal peptide" evidence="2">
    <location>
        <begin position="1"/>
        <end position="25"/>
    </location>
</feature>
<reference evidence="3" key="1">
    <citation type="submission" date="2022-07" db="EMBL/GenBank/DDBJ databases">
        <authorList>
            <person name="Trinca V."/>
            <person name="Uliana J.V.C."/>
            <person name="Torres T.T."/>
            <person name="Ward R.J."/>
            <person name="Monesi N."/>
        </authorList>
    </citation>
    <scope>NUCLEOTIDE SEQUENCE</scope>
    <source>
        <strain evidence="3">HSMRA1968</strain>
        <tissue evidence="3">Whole embryos</tissue>
    </source>
</reference>
<dbReference type="OrthoDB" id="6475149at2759"/>
<dbReference type="EMBL" id="WJQU01000001">
    <property type="protein sequence ID" value="KAJ6647137.1"/>
    <property type="molecule type" value="Genomic_DNA"/>
</dbReference>
<dbReference type="Proteomes" id="UP001151699">
    <property type="component" value="Chromosome A"/>
</dbReference>
<dbReference type="AlphaFoldDB" id="A0A9Q0S6F4"/>
<feature type="region of interest" description="Disordered" evidence="1">
    <location>
        <begin position="175"/>
        <end position="197"/>
    </location>
</feature>
<feature type="compositionally biased region" description="Low complexity" evidence="1">
    <location>
        <begin position="177"/>
        <end position="190"/>
    </location>
</feature>
<feature type="chain" id="PRO_5040375765" evidence="2">
    <location>
        <begin position="26"/>
        <end position="390"/>
    </location>
</feature>
<accession>A0A9Q0S6F4</accession>
<dbReference type="InterPro" id="IPR008974">
    <property type="entry name" value="TRAF-like"/>
</dbReference>
<keyword evidence="4" id="KW-1185">Reference proteome</keyword>
<evidence type="ECO:0000313" key="4">
    <source>
        <dbReference type="Proteomes" id="UP001151699"/>
    </source>
</evidence>
<protein>
    <submittedName>
        <fullName evidence="3">Uncharacterized protein</fullName>
    </submittedName>
</protein>
<evidence type="ECO:0000313" key="3">
    <source>
        <dbReference type="EMBL" id="KAJ6647137.1"/>
    </source>
</evidence>